<keyword evidence="1" id="KW-1133">Transmembrane helix</keyword>
<dbReference type="AlphaFoldDB" id="A0AAV3S0Y6"/>
<sequence length="174" mass="20156">MTVDTKFNVDIAYNYVDLNPVTSRSRHEHLSAAGTLLDRNRHIYPATSLDKCDRAVFSLLHHNLIPTTHESGVRRRYVYFLYRMFFGLNGLPAPALAPILIQYMHRVHKYKNSAFVYARLLTPAAPSEPTSNAQTWHQWALHFDQRLDAHEALIKCRLDNHEDLLKQILHKLGN</sequence>
<gene>
    <name evidence="2" type="ORF">LIER_33743</name>
</gene>
<keyword evidence="1" id="KW-0472">Membrane</keyword>
<accession>A0AAV3S0Y6</accession>
<dbReference type="EMBL" id="BAABME010013720">
    <property type="protein sequence ID" value="GAA0186455.1"/>
    <property type="molecule type" value="Genomic_DNA"/>
</dbReference>
<evidence type="ECO:0000256" key="1">
    <source>
        <dbReference type="SAM" id="Phobius"/>
    </source>
</evidence>
<comment type="caution">
    <text evidence="2">The sequence shown here is derived from an EMBL/GenBank/DDBJ whole genome shotgun (WGS) entry which is preliminary data.</text>
</comment>
<reference evidence="2 3" key="1">
    <citation type="submission" date="2024-01" db="EMBL/GenBank/DDBJ databases">
        <title>The complete chloroplast genome sequence of Lithospermum erythrorhizon: insights into the phylogenetic relationship among Boraginaceae species and the maternal lineages of purple gromwells.</title>
        <authorList>
            <person name="Okada T."/>
            <person name="Watanabe K."/>
        </authorList>
    </citation>
    <scope>NUCLEOTIDE SEQUENCE [LARGE SCALE GENOMIC DNA]</scope>
</reference>
<evidence type="ECO:0000313" key="2">
    <source>
        <dbReference type="EMBL" id="GAA0186455.1"/>
    </source>
</evidence>
<keyword evidence="1" id="KW-0812">Transmembrane</keyword>
<dbReference type="Proteomes" id="UP001454036">
    <property type="component" value="Unassembled WGS sequence"/>
</dbReference>
<name>A0AAV3S0Y6_LITER</name>
<keyword evidence="3" id="KW-1185">Reference proteome</keyword>
<proteinExistence type="predicted"/>
<protein>
    <submittedName>
        <fullName evidence="2">Uncharacterized protein</fullName>
    </submittedName>
</protein>
<evidence type="ECO:0000313" key="3">
    <source>
        <dbReference type="Proteomes" id="UP001454036"/>
    </source>
</evidence>
<organism evidence="2 3">
    <name type="scientific">Lithospermum erythrorhizon</name>
    <name type="common">Purple gromwell</name>
    <name type="synonym">Lithospermum officinale var. erythrorhizon</name>
    <dbReference type="NCBI Taxonomy" id="34254"/>
    <lineage>
        <taxon>Eukaryota</taxon>
        <taxon>Viridiplantae</taxon>
        <taxon>Streptophyta</taxon>
        <taxon>Embryophyta</taxon>
        <taxon>Tracheophyta</taxon>
        <taxon>Spermatophyta</taxon>
        <taxon>Magnoliopsida</taxon>
        <taxon>eudicotyledons</taxon>
        <taxon>Gunneridae</taxon>
        <taxon>Pentapetalae</taxon>
        <taxon>asterids</taxon>
        <taxon>lamiids</taxon>
        <taxon>Boraginales</taxon>
        <taxon>Boraginaceae</taxon>
        <taxon>Boraginoideae</taxon>
        <taxon>Lithospermeae</taxon>
        <taxon>Lithospermum</taxon>
    </lineage>
</organism>
<feature type="transmembrane region" description="Helical" evidence="1">
    <location>
        <begin position="80"/>
        <end position="101"/>
    </location>
</feature>